<dbReference type="InterPro" id="IPR018844">
    <property type="entry name" value="Dnt1-like_N"/>
</dbReference>
<dbReference type="InParanoid" id="Q6CTX2"/>
<feature type="compositionally biased region" description="Polar residues" evidence="1">
    <location>
        <begin position="785"/>
        <end position="806"/>
    </location>
</feature>
<dbReference type="PANTHER" id="PTHR28196:SF1">
    <property type="entry name" value="NUCLEOLAR PROTEIN NET1-RELATED"/>
    <property type="match status" value="1"/>
</dbReference>
<evidence type="ECO:0000259" key="2">
    <source>
        <dbReference type="Pfam" id="PF10407"/>
    </source>
</evidence>
<feature type="domain" description="Nucleolar protein Dnt1-like N-terminal" evidence="2">
    <location>
        <begin position="87"/>
        <end position="157"/>
    </location>
</feature>
<reference evidence="3 4" key="1">
    <citation type="journal article" date="2004" name="Nature">
        <title>Genome evolution in yeasts.</title>
        <authorList>
            <consortium name="Genolevures"/>
            <person name="Dujon B."/>
            <person name="Sherman D."/>
            <person name="Fischer G."/>
            <person name="Durrens P."/>
            <person name="Casaregola S."/>
            <person name="Lafontaine I."/>
            <person name="de Montigny J."/>
            <person name="Marck C."/>
            <person name="Neuveglise C."/>
            <person name="Talla E."/>
            <person name="Goffard N."/>
            <person name="Frangeul L."/>
            <person name="Aigle M."/>
            <person name="Anthouard V."/>
            <person name="Babour A."/>
            <person name="Barbe V."/>
            <person name="Barnay S."/>
            <person name="Blanchin S."/>
            <person name="Beckerich J.M."/>
            <person name="Beyne E."/>
            <person name="Bleykasten C."/>
            <person name="Boisrame A."/>
            <person name="Boyer J."/>
            <person name="Cattolico L."/>
            <person name="Confanioleri F."/>
            <person name="de Daruvar A."/>
            <person name="Despons L."/>
            <person name="Fabre E."/>
            <person name="Fairhead C."/>
            <person name="Ferry-Dumazet H."/>
            <person name="Groppi A."/>
            <person name="Hantraye F."/>
            <person name="Hennequin C."/>
            <person name="Jauniaux N."/>
            <person name="Joyet P."/>
            <person name="Kachouri R."/>
            <person name="Kerrest A."/>
            <person name="Koszul R."/>
            <person name="Lemaire M."/>
            <person name="Lesur I."/>
            <person name="Ma L."/>
            <person name="Muller H."/>
            <person name="Nicaud J.M."/>
            <person name="Nikolski M."/>
            <person name="Oztas S."/>
            <person name="Ozier-Kalogeropoulos O."/>
            <person name="Pellenz S."/>
            <person name="Potier S."/>
            <person name="Richard G.F."/>
            <person name="Straub M.L."/>
            <person name="Suleau A."/>
            <person name="Swennene D."/>
            <person name="Tekaia F."/>
            <person name="Wesolowski-Louvel M."/>
            <person name="Westhof E."/>
            <person name="Wirth B."/>
            <person name="Zeniou-Meyer M."/>
            <person name="Zivanovic I."/>
            <person name="Bolotin-Fukuhara M."/>
            <person name="Thierry A."/>
            <person name="Bouchier C."/>
            <person name="Caudron B."/>
            <person name="Scarpelli C."/>
            <person name="Gaillardin C."/>
            <person name="Weissenbach J."/>
            <person name="Wincker P."/>
            <person name="Souciet J.L."/>
        </authorList>
    </citation>
    <scope>NUCLEOTIDE SEQUENCE [LARGE SCALE GENOMIC DNA]</scope>
    <source>
        <strain evidence="4">ATCC 8585 / CBS 2359 / DSM 70799 / NBRC 1267 / NRRL Y-1140 / WM37</strain>
    </source>
</reference>
<dbReference type="AlphaFoldDB" id="Q6CTX2"/>
<proteinExistence type="predicted"/>
<feature type="compositionally biased region" description="Basic and acidic residues" evidence="1">
    <location>
        <begin position="284"/>
        <end position="295"/>
    </location>
</feature>
<feature type="compositionally biased region" description="Acidic residues" evidence="1">
    <location>
        <begin position="237"/>
        <end position="248"/>
    </location>
</feature>
<dbReference type="KEGG" id="kla:KLLA0_C09394g"/>
<dbReference type="GO" id="GO:0000183">
    <property type="term" value="P:rDNA heterochromatin formation"/>
    <property type="evidence" value="ECO:0007669"/>
    <property type="project" value="InterPro"/>
</dbReference>
<feature type="compositionally biased region" description="Low complexity" evidence="1">
    <location>
        <begin position="974"/>
        <end position="1002"/>
    </location>
</feature>
<feature type="compositionally biased region" description="Polar residues" evidence="1">
    <location>
        <begin position="717"/>
        <end position="730"/>
    </location>
</feature>
<feature type="compositionally biased region" description="Polar residues" evidence="1">
    <location>
        <begin position="179"/>
        <end position="192"/>
    </location>
</feature>
<dbReference type="FunCoup" id="Q6CTX2">
    <property type="interactions" value="783"/>
</dbReference>
<keyword evidence="4" id="KW-1185">Reference proteome</keyword>
<dbReference type="GeneID" id="2892238"/>
<gene>
    <name evidence="3" type="ORF">KLLA0_C09394g</name>
</gene>
<evidence type="ECO:0000313" key="4">
    <source>
        <dbReference type="Proteomes" id="UP000000598"/>
    </source>
</evidence>
<dbReference type="Pfam" id="PF10407">
    <property type="entry name" value="Cytokin_check_N"/>
    <property type="match status" value="1"/>
</dbReference>
<dbReference type="PaxDb" id="284590-Q6CTX2"/>
<feature type="compositionally biased region" description="Low complexity" evidence="1">
    <location>
        <begin position="675"/>
        <end position="684"/>
    </location>
</feature>
<dbReference type="eggNOG" id="ENOG502QW4V">
    <property type="taxonomic scope" value="Eukaryota"/>
</dbReference>
<feature type="region of interest" description="Disordered" evidence="1">
    <location>
        <begin position="390"/>
        <end position="522"/>
    </location>
</feature>
<feature type="compositionally biased region" description="Polar residues" evidence="1">
    <location>
        <begin position="930"/>
        <end position="939"/>
    </location>
</feature>
<feature type="compositionally biased region" description="Low complexity" evidence="1">
    <location>
        <begin position="612"/>
        <end position="626"/>
    </location>
</feature>
<dbReference type="PANTHER" id="PTHR28196">
    <property type="entry name" value="NUCLEOLAR PROTEIN NET1-RELATED"/>
    <property type="match status" value="1"/>
</dbReference>
<dbReference type="STRING" id="284590.Q6CTX2"/>
<feature type="compositionally biased region" description="Acidic residues" evidence="1">
    <location>
        <begin position="1125"/>
        <end position="1151"/>
    </location>
</feature>
<feature type="compositionally biased region" description="Basic and acidic residues" evidence="1">
    <location>
        <begin position="464"/>
        <end position="474"/>
    </location>
</feature>
<feature type="compositionally biased region" description="Basic and acidic residues" evidence="1">
    <location>
        <begin position="572"/>
        <end position="581"/>
    </location>
</feature>
<feature type="compositionally biased region" description="Acidic residues" evidence="1">
    <location>
        <begin position="627"/>
        <end position="637"/>
    </location>
</feature>
<feature type="compositionally biased region" description="Basic and acidic residues" evidence="1">
    <location>
        <begin position="824"/>
        <end position="914"/>
    </location>
</feature>
<organism evidence="3 4">
    <name type="scientific">Kluyveromyces lactis (strain ATCC 8585 / CBS 2359 / DSM 70799 / NBRC 1267 / NRRL Y-1140 / WM37)</name>
    <name type="common">Yeast</name>
    <name type="synonym">Candida sphaerica</name>
    <dbReference type="NCBI Taxonomy" id="284590"/>
    <lineage>
        <taxon>Eukaryota</taxon>
        <taxon>Fungi</taxon>
        <taxon>Dikarya</taxon>
        <taxon>Ascomycota</taxon>
        <taxon>Saccharomycotina</taxon>
        <taxon>Saccharomycetes</taxon>
        <taxon>Saccharomycetales</taxon>
        <taxon>Saccharomycetaceae</taxon>
        <taxon>Kluyveromyces</taxon>
    </lineage>
</organism>
<feature type="compositionally biased region" description="Polar residues" evidence="1">
    <location>
        <begin position="1033"/>
        <end position="1048"/>
    </location>
</feature>
<accession>Q6CTX2</accession>
<feature type="region of interest" description="Disordered" evidence="1">
    <location>
        <begin position="163"/>
        <end position="265"/>
    </location>
</feature>
<sequence length="1184" mass="129363">MFKLQVVLVPAGANRSFNFGLPSVSSESSQFILPVQQQVLQQGGNAPQLANNIPAQNGIGALDPNVSTNTAYLSSFMTSHITRPKLKKFLIFTKPTNTLYQLSQEILDKCNKIYPNLSTELEIDTLQDVDECDLDPDFVVKDVFNVYNTVRVILRNDVDLESNPDRQESLYSSKRRKLNNGNSQQNTSTGATLDQPVTVAKRRPQALKNSALRISTPLAHQIYPPPSQRNPKQVNSDYEEDEYGDDEIGDKSILPPPTVPQSPPIRISSSIAQKRLKINGSEDTVSKSETVDPSKAKQQRLPSGTPMKPMNVIETPNRPGFLAMPQQAQHLLRINSTPVVTNKRITSGMLRIPEPRISEMERTMHEGLSSPAAGLLPPKSAKIPMKKQYIPDEHDSSSSEGEFTEDKESVPVRVNSKAPLPVSVQSRAPSSIADDNGSPTKKSPLDATKRMNVKVADLPPQRKSSLEAKVEKLAKNASELVADNHLSSNTTRKEGFSESESENAESENEANDTVCIHPTDRMDGSFQKSELLELLKGSKFDVPPAFRRAAGALQENDINKRSRKPYLTVLNKDIDNSEPDPRNILPSKLPRQAAQKAAQFISTGTSRRPLQSSSSSSSSSAVVSEEPSSDSDIETENSDNSMDEVNLKRLNVHPLRPVMVPVEETQDTNELNKTNSANSSSSSSEESESADEPGNEEGKAAGSENPQKSESKVDQMKSVSQPAKVTSSRLITLKPVDTPKEVTPSPSMQLHDKIDRQLSPSPTRNKKDYISPEFIEDSDGDAENENITLSQRSQNNKENTEPSFNKENSEDIKLKKITPSVLKKKQEAEQRRLQREAARKAKEEEKERRRADREAARRAKQEEQERKRAEREAAKRARQEEIARKKAESTTKKGPKETKKNGDITPKVIERAETESSANGTPAKKAAESGVQSPDSPSRASKLDELRNKFAVGKASITGPPKKTINKPIKLQLSSTSTSNTSSDSDGSSGSESSTSSENETSMTKKTRRGIVDTPKGLIGSISKSAIDKGTSDLENAPQSTQQSNSSPIKVPVTKMMEYASPTANKSSAKSVLVSPPSKATKVNRQTLSRNSLSSLSDLVSRGVPEVKEKSAAKTVPQPESSSLSEEDELQSGTDDSSDSDSDSDSSDDGSDTNFINAKSASKALGKKKTDSGFSSLIKDSKKI</sequence>
<feature type="region of interest" description="Disordered" evidence="1">
    <location>
        <begin position="571"/>
        <end position="1184"/>
    </location>
</feature>
<dbReference type="HOGENOM" id="CLU_004459_0_0_1"/>
<feature type="region of interest" description="Disordered" evidence="1">
    <location>
        <begin position="277"/>
        <end position="311"/>
    </location>
</feature>
<dbReference type="InterPro" id="IPR043185">
    <property type="entry name" value="Net1/Tof2"/>
</dbReference>
<evidence type="ECO:0000256" key="1">
    <source>
        <dbReference type="SAM" id="MobiDB-lite"/>
    </source>
</evidence>
<dbReference type="RefSeq" id="XP_452617.1">
    <property type="nucleotide sequence ID" value="XM_452617.1"/>
</dbReference>
<feature type="compositionally biased region" description="Acidic residues" evidence="1">
    <location>
        <begin position="497"/>
        <end position="510"/>
    </location>
</feature>
<dbReference type="OMA" id="KCEKMYP"/>
<feature type="compositionally biased region" description="Acidic residues" evidence="1">
    <location>
        <begin position="774"/>
        <end position="784"/>
    </location>
</feature>
<feature type="compositionally biased region" description="Acidic residues" evidence="1">
    <location>
        <begin position="685"/>
        <end position="695"/>
    </location>
</feature>
<feature type="compositionally biased region" description="Pro residues" evidence="1">
    <location>
        <begin position="254"/>
        <end position="263"/>
    </location>
</feature>
<feature type="compositionally biased region" description="Low complexity" evidence="1">
    <location>
        <begin position="1088"/>
        <end position="1101"/>
    </location>
</feature>
<protein>
    <submittedName>
        <fullName evidence="3">KLLA0C09394p</fullName>
    </submittedName>
</protein>
<dbReference type="Proteomes" id="UP000000598">
    <property type="component" value="Chromosome C"/>
</dbReference>
<feature type="compositionally biased region" description="Polar residues" evidence="1">
    <location>
        <begin position="600"/>
        <end position="611"/>
    </location>
</feature>
<name>Q6CTX2_KLULA</name>
<evidence type="ECO:0000313" key="3">
    <source>
        <dbReference type="EMBL" id="CAH01468.1"/>
    </source>
</evidence>
<dbReference type="EMBL" id="CR382123">
    <property type="protein sequence ID" value="CAH01468.1"/>
    <property type="molecule type" value="Genomic_DNA"/>
</dbReference>
<dbReference type="CDD" id="cd22249">
    <property type="entry name" value="UDM1_RNF168_RNF169-like"/>
    <property type="match status" value="1"/>
</dbReference>